<keyword evidence="7" id="KW-0406">Ion transport</keyword>
<feature type="transmembrane region" description="Helical" evidence="10">
    <location>
        <begin position="182"/>
        <end position="204"/>
    </location>
</feature>
<evidence type="ECO:0000256" key="7">
    <source>
        <dbReference type="ARBA" id="ARBA00023065"/>
    </source>
</evidence>
<dbReference type="Proteomes" id="UP000192333">
    <property type="component" value="Chromosome I"/>
</dbReference>
<dbReference type="InterPro" id="IPR050222">
    <property type="entry name" value="MATE_MdtK"/>
</dbReference>
<evidence type="ECO:0000313" key="12">
    <source>
        <dbReference type="Proteomes" id="UP000192333"/>
    </source>
</evidence>
<feature type="transmembrane region" description="Helical" evidence="10">
    <location>
        <begin position="430"/>
        <end position="453"/>
    </location>
</feature>
<keyword evidence="3" id="KW-0050">Antiport</keyword>
<dbReference type="STRING" id="758820.SAMN00777080_2446"/>
<dbReference type="CDD" id="cd13139">
    <property type="entry name" value="MATE_like_14"/>
    <property type="match status" value="1"/>
</dbReference>
<dbReference type="InterPro" id="IPR002528">
    <property type="entry name" value="MATE_fam"/>
</dbReference>
<evidence type="ECO:0000256" key="1">
    <source>
        <dbReference type="ARBA" id="ARBA00004651"/>
    </source>
</evidence>
<evidence type="ECO:0000256" key="2">
    <source>
        <dbReference type="ARBA" id="ARBA00022448"/>
    </source>
</evidence>
<protein>
    <recommendedName>
        <fullName evidence="9">Multidrug-efflux transporter</fullName>
    </recommendedName>
</protein>
<keyword evidence="4" id="KW-1003">Cell membrane</keyword>
<dbReference type="InterPro" id="IPR048279">
    <property type="entry name" value="MdtK-like"/>
</dbReference>
<evidence type="ECO:0000313" key="11">
    <source>
        <dbReference type="EMBL" id="SMD43834.1"/>
    </source>
</evidence>
<dbReference type="RefSeq" id="WP_084120699.1">
    <property type="nucleotide sequence ID" value="NZ_LT838813.1"/>
</dbReference>
<evidence type="ECO:0000256" key="4">
    <source>
        <dbReference type="ARBA" id="ARBA00022475"/>
    </source>
</evidence>
<feature type="transmembrane region" description="Helical" evidence="10">
    <location>
        <begin position="373"/>
        <end position="393"/>
    </location>
</feature>
<feature type="transmembrane region" description="Helical" evidence="10">
    <location>
        <begin position="224"/>
        <end position="242"/>
    </location>
</feature>
<evidence type="ECO:0000256" key="8">
    <source>
        <dbReference type="ARBA" id="ARBA00023136"/>
    </source>
</evidence>
<comment type="subcellular location">
    <subcellularLocation>
        <location evidence="1">Cell membrane</location>
        <topology evidence="1">Multi-pass membrane protein</topology>
    </subcellularLocation>
</comment>
<evidence type="ECO:0000256" key="10">
    <source>
        <dbReference type="SAM" id="Phobius"/>
    </source>
</evidence>
<feature type="transmembrane region" description="Helical" evidence="10">
    <location>
        <begin position="75"/>
        <end position="95"/>
    </location>
</feature>
<organism evidence="11 12">
    <name type="scientific">Aquiflexum balticum DSM 16537</name>
    <dbReference type="NCBI Taxonomy" id="758820"/>
    <lineage>
        <taxon>Bacteria</taxon>
        <taxon>Pseudomonadati</taxon>
        <taxon>Bacteroidota</taxon>
        <taxon>Cytophagia</taxon>
        <taxon>Cytophagales</taxon>
        <taxon>Cyclobacteriaceae</taxon>
        <taxon>Aquiflexum</taxon>
    </lineage>
</organism>
<proteinExistence type="predicted"/>
<dbReference type="Pfam" id="PF01554">
    <property type="entry name" value="MatE"/>
    <property type="match status" value="2"/>
</dbReference>
<feature type="transmembrane region" description="Helical" evidence="10">
    <location>
        <begin position="107"/>
        <end position="129"/>
    </location>
</feature>
<keyword evidence="8 10" id="KW-0472">Membrane</keyword>
<dbReference type="AlphaFoldDB" id="A0A1W2H4Y8"/>
<name>A0A1W2H4Y8_9BACT</name>
<dbReference type="NCBIfam" id="TIGR00797">
    <property type="entry name" value="matE"/>
    <property type="match status" value="1"/>
</dbReference>
<keyword evidence="12" id="KW-1185">Reference proteome</keyword>
<dbReference type="GO" id="GO:0042910">
    <property type="term" value="F:xenobiotic transmembrane transporter activity"/>
    <property type="evidence" value="ECO:0007669"/>
    <property type="project" value="InterPro"/>
</dbReference>
<feature type="transmembrane region" description="Helical" evidence="10">
    <location>
        <begin position="405"/>
        <end position="424"/>
    </location>
</feature>
<keyword evidence="2" id="KW-0813">Transport</keyword>
<dbReference type="EMBL" id="LT838813">
    <property type="protein sequence ID" value="SMD43834.1"/>
    <property type="molecule type" value="Genomic_DNA"/>
</dbReference>
<evidence type="ECO:0000256" key="6">
    <source>
        <dbReference type="ARBA" id="ARBA00022989"/>
    </source>
</evidence>
<sequence length="463" mass="50132">MTFRNFIRHFKQAVRGLEEDFTNISIKKAIFYLSVPMILEMVMESLFAVVDIFFVGKLGVYAVATVGLTESVLTIIYSIAIGLSMAATAIVARRIGEKKPVEASKAAFQAIFVCSFFAIAVAILGVFQAKNMLAIMGGEPDVIEMGYRYTQVIFGGNVCVMLLFLINGIFRGAGNAAVAMKALWIANGFNIVLDPILIFGLGPIPAMGLEGAAWATTTGRGIGVIYQFYILFNGKSIIKFYWESLKMNWKTIWTILKVASGGMGQFLIESASWIFLMRIISDSGSVALAGYTIAVRLIIFALLPAFGLSNAAATLVGQNLGALQPARAEKSAWLSAHYTAIFLGFCSIIFIAGAGFFIGIFNQQPDVIEVGRLGLTIICLGYVFFGYGMVMSQSLNGAGDTKTPTIINLAVLWGFQIPFAYFLAKTLEMGATGVFVAIAVSHSLHAVVSTLVFRRGKWKLVEV</sequence>
<reference evidence="12" key="1">
    <citation type="submission" date="2017-04" db="EMBL/GenBank/DDBJ databases">
        <authorList>
            <person name="Varghese N."/>
            <person name="Submissions S."/>
        </authorList>
    </citation>
    <scope>NUCLEOTIDE SEQUENCE [LARGE SCALE GENOMIC DNA]</scope>
    <source>
        <strain evidence="12">DSM 16537</strain>
    </source>
</reference>
<dbReference type="GO" id="GO:0006811">
    <property type="term" value="P:monoatomic ion transport"/>
    <property type="evidence" value="ECO:0007669"/>
    <property type="project" value="UniProtKB-KW"/>
</dbReference>
<feature type="transmembrane region" description="Helical" evidence="10">
    <location>
        <begin position="288"/>
        <end position="317"/>
    </location>
</feature>
<dbReference type="GO" id="GO:0015297">
    <property type="term" value="F:antiporter activity"/>
    <property type="evidence" value="ECO:0007669"/>
    <property type="project" value="UniProtKB-KW"/>
</dbReference>
<keyword evidence="6 10" id="KW-1133">Transmembrane helix</keyword>
<evidence type="ECO:0000256" key="5">
    <source>
        <dbReference type="ARBA" id="ARBA00022692"/>
    </source>
</evidence>
<evidence type="ECO:0000256" key="3">
    <source>
        <dbReference type="ARBA" id="ARBA00022449"/>
    </source>
</evidence>
<evidence type="ECO:0000256" key="9">
    <source>
        <dbReference type="ARBA" id="ARBA00031636"/>
    </source>
</evidence>
<accession>A0A1W2H4Y8</accession>
<feature type="transmembrane region" description="Helical" evidence="10">
    <location>
        <begin position="149"/>
        <end position="170"/>
    </location>
</feature>
<gene>
    <name evidence="11" type="ORF">SAMN00777080_2446</name>
</gene>
<dbReference type="OrthoDB" id="9776324at2"/>
<dbReference type="PIRSF" id="PIRSF006603">
    <property type="entry name" value="DinF"/>
    <property type="match status" value="1"/>
</dbReference>
<dbReference type="PANTHER" id="PTHR43298:SF2">
    <property type="entry name" value="FMN_FAD EXPORTER YEEO-RELATED"/>
    <property type="match status" value="1"/>
</dbReference>
<dbReference type="GO" id="GO:0005886">
    <property type="term" value="C:plasma membrane"/>
    <property type="evidence" value="ECO:0007669"/>
    <property type="project" value="UniProtKB-SubCell"/>
</dbReference>
<dbReference type="PANTHER" id="PTHR43298">
    <property type="entry name" value="MULTIDRUG RESISTANCE PROTEIN NORM-RELATED"/>
    <property type="match status" value="1"/>
</dbReference>
<feature type="transmembrane region" description="Helical" evidence="10">
    <location>
        <begin position="338"/>
        <end position="361"/>
    </location>
</feature>
<keyword evidence="5 10" id="KW-0812">Transmembrane</keyword>